<feature type="domain" description="OCEL" evidence="8">
    <location>
        <begin position="543"/>
        <end position="653"/>
    </location>
</feature>
<dbReference type="GO" id="GO:0000987">
    <property type="term" value="F:cis-regulatory region sequence-specific DNA binding"/>
    <property type="evidence" value="ECO:0007669"/>
    <property type="project" value="TreeGrafter"/>
</dbReference>
<dbReference type="Gene3D" id="1.10.10.2670">
    <property type="entry name" value="E3 ubiquitin-protein ligase"/>
    <property type="match status" value="1"/>
</dbReference>
<feature type="compositionally biased region" description="Acidic residues" evidence="7">
    <location>
        <begin position="476"/>
        <end position="485"/>
    </location>
</feature>
<feature type="compositionally biased region" description="Polar residues" evidence="7">
    <location>
        <begin position="388"/>
        <end position="413"/>
    </location>
</feature>
<keyword evidence="3" id="KW-0805">Transcription regulation</keyword>
<comment type="similarity">
    <text evidence="2 6">Belongs to the ELL/occludin family.</text>
</comment>
<evidence type="ECO:0000313" key="9">
    <source>
        <dbReference type="EMBL" id="CAH2274152.1"/>
    </source>
</evidence>
<organism evidence="9 10">
    <name type="scientific">Pelobates cultripes</name>
    <name type="common">Western spadefoot toad</name>
    <dbReference type="NCBI Taxonomy" id="61616"/>
    <lineage>
        <taxon>Eukaryota</taxon>
        <taxon>Metazoa</taxon>
        <taxon>Chordata</taxon>
        <taxon>Craniata</taxon>
        <taxon>Vertebrata</taxon>
        <taxon>Euteleostomi</taxon>
        <taxon>Amphibia</taxon>
        <taxon>Batrachia</taxon>
        <taxon>Anura</taxon>
        <taxon>Pelobatoidea</taxon>
        <taxon>Pelobatidae</taxon>
        <taxon>Pelobates</taxon>
    </lineage>
</organism>
<reference evidence="9" key="1">
    <citation type="submission" date="2022-03" db="EMBL/GenBank/DDBJ databases">
        <authorList>
            <person name="Alioto T."/>
            <person name="Alioto T."/>
            <person name="Gomez Garrido J."/>
        </authorList>
    </citation>
    <scope>NUCLEOTIDE SEQUENCE</scope>
</reference>
<comment type="subcellular location">
    <subcellularLocation>
        <location evidence="1">Nucleus</location>
    </subcellularLocation>
</comment>
<dbReference type="GO" id="GO:0032968">
    <property type="term" value="P:positive regulation of transcription elongation by RNA polymerase II"/>
    <property type="evidence" value="ECO:0007669"/>
    <property type="project" value="TreeGrafter"/>
</dbReference>
<dbReference type="SUPFAM" id="SSF144292">
    <property type="entry name" value="occludin/ELL-like"/>
    <property type="match status" value="1"/>
</dbReference>
<name>A0AAD1RLX8_PELCU</name>
<protein>
    <submittedName>
        <fullName evidence="9">RNA polymerase II elongation factor ELL3</fullName>
    </submittedName>
</protein>
<keyword evidence="10" id="KW-1185">Reference proteome</keyword>
<dbReference type="EMBL" id="OW240914">
    <property type="protein sequence ID" value="CAH2274152.1"/>
    <property type="molecule type" value="Genomic_DNA"/>
</dbReference>
<feature type="compositionally biased region" description="Basic and acidic residues" evidence="7">
    <location>
        <begin position="414"/>
        <end position="436"/>
    </location>
</feature>
<dbReference type="InterPro" id="IPR036390">
    <property type="entry name" value="WH_DNA-bd_sf"/>
</dbReference>
<dbReference type="GO" id="GO:0042795">
    <property type="term" value="P:snRNA transcription by RNA polymerase II"/>
    <property type="evidence" value="ECO:0007669"/>
    <property type="project" value="TreeGrafter"/>
</dbReference>
<accession>A0AAD1RLX8</accession>
<evidence type="ECO:0000256" key="4">
    <source>
        <dbReference type="ARBA" id="ARBA00023163"/>
    </source>
</evidence>
<dbReference type="PANTHER" id="PTHR23288:SF12">
    <property type="entry name" value="RNA POLYMERASE II ELONGATION FACTOR ELL2 ISOFORM X1"/>
    <property type="match status" value="1"/>
</dbReference>
<keyword evidence="4" id="KW-0804">Transcription</keyword>
<evidence type="ECO:0000259" key="8">
    <source>
        <dbReference type="PROSITE" id="PS51980"/>
    </source>
</evidence>
<gene>
    <name evidence="9" type="ORF">PECUL_23A020868</name>
</gene>
<evidence type="ECO:0000256" key="2">
    <source>
        <dbReference type="ARBA" id="ARBA00009171"/>
    </source>
</evidence>
<dbReference type="Proteomes" id="UP001295444">
    <property type="component" value="Chromosome 03"/>
</dbReference>
<evidence type="ECO:0000256" key="5">
    <source>
        <dbReference type="ARBA" id="ARBA00023242"/>
    </source>
</evidence>
<dbReference type="AlphaFoldDB" id="A0AAD1RLX8"/>
<keyword evidence="9" id="KW-0251">Elongation factor</keyword>
<evidence type="ECO:0000256" key="6">
    <source>
        <dbReference type="PROSITE-ProRule" id="PRU01324"/>
    </source>
</evidence>
<dbReference type="Pfam" id="PF07303">
    <property type="entry name" value="Occludin_ELL"/>
    <property type="match status" value="1"/>
</dbReference>
<sequence length="654" mass="75060">MSRPEEGSERGTLPYRTEAGSPRLSLYHLKLTDSALRCLRDFQRGQVSGSGSLLPQPVITFQGNQGYIKIPSPISGSEDRVQIFSFYLSRESKDKPQSSFECIRQGTLWSGEKKLSCVGSIQDKITVCATDESYQLTRDRMSQVEKETWSRTAIEIKPGASYRSKCVKIPSKNSMEHGKEGSPCNRHPTVFLTPAAKKCNRVNGEHRHLQEWLIHLLAIKPHQKQDVVLRLEKAHALPKEQTELQSTLDMVGRLSAKDGSYSLRDELYCQVQRDWPGYTPEEKQHMADFLSSIRSLMCGGQGISSHVRPNSTTSQTVHRSSQGTYTIAAHRPDEDIICVLMWKKDALARGRAPLWSAMDKNVLRPKNRCYGERRCPTQSPPPLGLPSSRVNSRTSHYTNAMNSKSLDKSSVSENHYHKTQDTHRTVCKSQHKEPQRGPKPYNVPDTVKTKHREATSQVHKITEWCKERKREHDSSEEAEEDDDDEWEEEALLLERCLGYAEARAILARWLNNDDERANGCRGSGSHRTPVEKRHRKTVLRNSCADKWKYSTITSPEQQKMYEDDFASDYTEYLELHAKIGKVLDRFVYLGSKKKKLKPGTVEHKAIENKILTEYKKLKKTYPGYREEKSRCEYLHHKLSHIKYLILEYEKNKPT</sequence>
<dbReference type="PANTHER" id="PTHR23288">
    <property type="entry name" value="OCCLUDIN AND RNA POLYMERASE II ELONGATION FACTOR ELL"/>
    <property type="match status" value="1"/>
</dbReference>
<keyword evidence="9" id="KW-0648">Protein biosynthesis</keyword>
<dbReference type="InterPro" id="IPR042065">
    <property type="entry name" value="E3_ELL-like"/>
</dbReference>
<dbReference type="PROSITE" id="PS51980">
    <property type="entry name" value="OCEL"/>
    <property type="match status" value="1"/>
</dbReference>
<evidence type="ECO:0000256" key="7">
    <source>
        <dbReference type="SAM" id="MobiDB-lite"/>
    </source>
</evidence>
<keyword evidence="5" id="KW-0539">Nucleus</keyword>
<dbReference type="GO" id="GO:0008023">
    <property type="term" value="C:transcription elongation factor complex"/>
    <property type="evidence" value="ECO:0007669"/>
    <property type="project" value="InterPro"/>
</dbReference>
<proteinExistence type="inferred from homology"/>
<feature type="compositionally biased region" description="Basic and acidic residues" evidence="7">
    <location>
        <begin position="466"/>
        <end position="475"/>
    </location>
</feature>
<evidence type="ECO:0000313" key="10">
    <source>
        <dbReference type="Proteomes" id="UP001295444"/>
    </source>
</evidence>
<dbReference type="Gene3D" id="6.10.140.340">
    <property type="match status" value="1"/>
</dbReference>
<feature type="region of interest" description="Disordered" evidence="7">
    <location>
        <begin position="466"/>
        <end position="485"/>
    </location>
</feature>
<dbReference type="Pfam" id="PF10390">
    <property type="entry name" value="ELL"/>
    <property type="match status" value="1"/>
</dbReference>
<dbReference type="InterPro" id="IPR010844">
    <property type="entry name" value="Occludin_ELL"/>
</dbReference>
<dbReference type="InterPro" id="IPR031176">
    <property type="entry name" value="ELL/occludin"/>
</dbReference>
<evidence type="ECO:0000256" key="3">
    <source>
        <dbReference type="ARBA" id="ARBA00023015"/>
    </source>
</evidence>
<dbReference type="GO" id="GO:0006368">
    <property type="term" value="P:transcription elongation by RNA polymerase II"/>
    <property type="evidence" value="ECO:0007669"/>
    <property type="project" value="InterPro"/>
</dbReference>
<feature type="region of interest" description="Disordered" evidence="7">
    <location>
        <begin position="370"/>
        <end position="459"/>
    </location>
</feature>
<dbReference type="InterPro" id="IPR019464">
    <property type="entry name" value="ELL_N"/>
</dbReference>
<dbReference type="SUPFAM" id="SSF46785">
    <property type="entry name" value="Winged helix' DNA-binding domain"/>
    <property type="match status" value="1"/>
</dbReference>
<evidence type="ECO:0000256" key="1">
    <source>
        <dbReference type="ARBA" id="ARBA00004123"/>
    </source>
</evidence>
<dbReference type="GO" id="GO:0003746">
    <property type="term" value="F:translation elongation factor activity"/>
    <property type="evidence" value="ECO:0007669"/>
    <property type="project" value="UniProtKB-KW"/>
</dbReference>